<dbReference type="SUPFAM" id="SSF52833">
    <property type="entry name" value="Thioredoxin-like"/>
    <property type="match status" value="1"/>
</dbReference>
<comment type="function">
    <text evidence="3">Thiol-specific peroxidase that catalyzes the reduction of hydrogen peroxide and organic hydroperoxides to water and alcohols, respectively. Plays a role in cell protection against oxidative stress by detoxifying peroxides.</text>
</comment>
<dbReference type="Gene3D" id="3.40.30.10">
    <property type="entry name" value="Glutaredoxin"/>
    <property type="match status" value="1"/>
</dbReference>
<comment type="caution">
    <text evidence="3">Lacks conserved residue(s) required for the propagation of feature annotation.</text>
</comment>
<dbReference type="OrthoDB" id="9781543at2"/>
<dbReference type="PANTHER" id="PTHR43110">
    <property type="entry name" value="THIOL PEROXIDASE"/>
    <property type="match status" value="1"/>
</dbReference>
<gene>
    <name evidence="3" type="primary">tpx</name>
    <name evidence="5" type="ORF">SAMN04487908_11811</name>
</gene>
<dbReference type="EMBL" id="FQYV01000018">
    <property type="protein sequence ID" value="SHJ49103.1"/>
    <property type="molecule type" value="Genomic_DNA"/>
</dbReference>
<comment type="subunit">
    <text evidence="3">Homodimer.</text>
</comment>
<dbReference type="PROSITE" id="PS51352">
    <property type="entry name" value="THIOREDOXIN_2"/>
    <property type="match status" value="1"/>
</dbReference>
<dbReference type="InterPro" id="IPR013766">
    <property type="entry name" value="Thioredoxin_domain"/>
</dbReference>
<evidence type="ECO:0000313" key="6">
    <source>
        <dbReference type="Proteomes" id="UP000184172"/>
    </source>
</evidence>
<dbReference type="InterPro" id="IPR002065">
    <property type="entry name" value="TPX"/>
</dbReference>
<dbReference type="InterPro" id="IPR050455">
    <property type="entry name" value="Tpx_Peroxidase_subfamily"/>
</dbReference>
<feature type="active site" description="Cysteine sulfenic acid (-SOH) intermediate" evidence="3">
    <location>
        <position position="60"/>
    </location>
</feature>
<dbReference type="NCBIfam" id="NF001808">
    <property type="entry name" value="PRK00522.1"/>
    <property type="match status" value="1"/>
</dbReference>
<keyword evidence="3" id="KW-0049">Antioxidant</keyword>
<dbReference type="STRING" id="797419.SAMN05216556_11912"/>
<keyword evidence="1" id="KW-1015">Disulfide bond</keyword>
<protein>
    <recommendedName>
        <fullName evidence="3">Thiol peroxidase</fullName>
        <shortName evidence="3">Tpx</shortName>
        <ecNumber evidence="3">1.11.1.24</ecNumber>
    </recommendedName>
    <alternativeName>
        <fullName evidence="3">Peroxiredoxin tpx</fullName>
        <shortName evidence="3">Prx</shortName>
    </alternativeName>
    <alternativeName>
        <fullName evidence="3">Thioredoxin peroxidase</fullName>
    </alternativeName>
    <alternativeName>
        <fullName evidence="3">Thioredoxin-dependent peroxiredoxin</fullName>
    </alternativeName>
</protein>
<keyword evidence="3" id="KW-0560">Oxidoreductase</keyword>
<dbReference type="Pfam" id="PF08534">
    <property type="entry name" value="Redoxin"/>
    <property type="match status" value="1"/>
</dbReference>
<dbReference type="EC" id="1.11.1.24" evidence="3"/>
<evidence type="ECO:0000256" key="2">
    <source>
        <dbReference type="ARBA" id="ARBA00023284"/>
    </source>
</evidence>
<comment type="catalytic activity">
    <reaction evidence="3">
        <text>a hydroperoxide + [thioredoxin]-dithiol = an alcohol + [thioredoxin]-disulfide + H2O</text>
        <dbReference type="Rhea" id="RHEA:62620"/>
        <dbReference type="Rhea" id="RHEA-COMP:10698"/>
        <dbReference type="Rhea" id="RHEA-COMP:10700"/>
        <dbReference type="ChEBI" id="CHEBI:15377"/>
        <dbReference type="ChEBI" id="CHEBI:29950"/>
        <dbReference type="ChEBI" id="CHEBI:30879"/>
        <dbReference type="ChEBI" id="CHEBI:35924"/>
        <dbReference type="ChEBI" id="CHEBI:50058"/>
        <dbReference type="EC" id="1.11.1.24"/>
    </reaction>
</comment>
<evidence type="ECO:0000256" key="1">
    <source>
        <dbReference type="ARBA" id="ARBA00023157"/>
    </source>
</evidence>
<keyword evidence="2 3" id="KW-0676">Redox-active center</keyword>
<dbReference type="InterPro" id="IPR013740">
    <property type="entry name" value="Redoxin"/>
</dbReference>
<reference evidence="6" key="1">
    <citation type="submission" date="2016-11" db="EMBL/GenBank/DDBJ databases">
        <authorList>
            <person name="Varghese N."/>
            <person name="Submissions S."/>
        </authorList>
    </citation>
    <scope>NUCLEOTIDE SEQUENCE [LARGE SCALE GENOMIC DNA]</scope>
    <source>
        <strain evidence="6">DSM 26349</strain>
    </source>
</reference>
<feature type="domain" description="Thioredoxin" evidence="4">
    <location>
        <begin position="18"/>
        <end position="166"/>
    </location>
</feature>
<keyword evidence="6" id="KW-1185">Reference proteome</keyword>
<dbReference type="PANTHER" id="PTHR43110:SF1">
    <property type="entry name" value="THIOL PEROXIDASE"/>
    <property type="match status" value="1"/>
</dbReference>
<dbReference type="InterPro" id="IPR036249">
    <property type="entry name" value="Thioredoxin-like_sf"/>
</dbReference>
<dbReference type="HAMAP" id="MF_00269">
    <property type="entry name" value="Tpx"/>
    <property type="match status" value="1"/>
</dbReference>
<proteinExistence type="inferred from homology"/>
<organism evidence="5 6">
    <name type="scientific">Aequorivita viscosa</name>
    <dbReference type="NCBI Taxonomy" id="797419"/>
    <lineage>
        <taxon>Bacteria</taxon>
        <taxon>Pseudomonadati</taxon>
        <taxon>Bacteroidota</taxon>
        <taxon>Flavobacteriia</taxon>
        <taxon>Flavobacteriales</taxon>
        <taxon>Flavobacteriaceae</taxon>
        <taxon>Aequorivita</taxon>
    </lineage>
</organism>
<comment type="similarity">
    <text evidence="3">Belongs to the peroxiredoxin family. Tpx subfamily.</text>
</comment>
<evidence type="ECO:0000256" key="3">
    <source>
        <dbReference type="HAMAP-Rule" id="MF_00269"/>
    </source>
</evidence>
<accession>A0A1M6JR57</accession>
<dbReference type="AlphaFoldDB" id="A0A1M6JR57"/>
<sequence>MATIKLGGNNIETSGTLPKVGELAPDFTLTAQDLSSKKLSDYKGSRVIMNIFPSIDTNVCATSVRKFNEKATGLKNTNVLCISRDLPFAMKRFANDEDVNNVTNLSDFRDGNFGKNYGVEMVSGDLRGLHSRAVVVLNEDGKVIHSQQVPEIGAEPDYLSALKTLL</sequence>
<evidence type="ECO:0000259" key="4">
    <source>
        <dbReference type="PROSITE" id="PS51352"/>
    </source>
</evidence>
<dbReference type="GO" id="GO:0008379">
    <property type="term" value="F:thioredoxin peroxidase activity"/>
    <property type="evidence" value="ECO:0007669"/>
    <property type="project" value="UniProtKB-UniRule"/>
</dbReference>
<evidence type="ECO:0000313" key="5">
    <source>
        <dbReference type="EMBL" id="SHJ49103.1"/>
    </source>
</evidence>
<dbReference type="CDD" id="cd03014">
    <property type="entry name" value="PRX_Atyp2cys"/>
    <property type="match status" value="1"/>
</dbReference>
<name>A0A1M6JR57_9FLAO</name>
<dbReference type="RefSeq" id="WP_073219340.1">
    <property type="nucleotide sequence ID" value="NZ_FNNS01000019.1"/>
</dbReference>
<dbReference type="Proteomes" id="UP000184172">
    <property type="component" value="Unassembled WGS sequence"/>
</dbReference>
<keyword evidence="3 5" id="KW-0575">Peroxidase</keyword>